<sequence length="356" mass="37089">MNRLVNKKILVALVVAAVLVGGLAWTRDTGSTTVRAYFSSAEGLNVSDDVKVLGVKVGTITAIENEPDGVLVTLEVDSGQPIPADAHAAIVSPSLVSGRFVQLEPVYDGGPRLTDGATIALDRTAVPVTFDDVKQQLTDLATTLGPDAGKKDGPLAVAIKAIDQSLAEGSSDQLRTSIAELRGAATALSDGRSDLFSTIEHLDTFTRNLALNDAAVRGFTTELDDVSTVLADNRTNLTGALTDLGQVLAVTEKYFRKHRRQIRTTTADVNLLAAALADRSNELAGVLHVAPHAIVDLSNTIQDQAITGRATLSALDNVPQLLCGAVLGVGGTAEQCSTVLQPLIDLLGIGSIGGTR</sequence>
<dbReference type="GO" id="GO:0005576">
    <property type="term" value="C:extracellular region"/>
    <property type="evidence" value="ECO:0007669"/>
    <property type="project" value="TreeGrafter"/>
</dbReference>
<dbReference type="InterPro" id="IPR005693">
    <property type="entry name" value="Mce"/>
</dbReference>
<dbReference type="PANTHER" id="PTHR33371:SF4">
    <property type="entry name" value="INTERMEMBRANE PHOSPHOLIPID TRANSPORT SYSTEM BINDING PROTEIN MLAD"/>
    <property type="match status" value="1"/>
</dbReference>
<keyword evidence="4" id="KW-1185">Reference proteome</keyword>
<dbReference type="Proteomes" id="UP000582231">
    <property type="component" value="Unassembled WGS sequence"/>
</dbReference>
<dbReference type="InterPro" id="IPR024516">
    <property type="entry name" value="Mce_C"/>
</dbReference>
<dbReference type="PANTHER" id="PTHR33371">
    <property type="entry name" value="INTERMEMBRANE PHOSPHOLIPID TRANSPORT SYSTEM BINDING PROTEIN MLAD-RELATED"/>
    <property type="match status" value="1"/>
</dbReference>
<dbReference type="Pfam" id="PF02470">
    <property type="entry name" value="MlaD"/>
    <property type="match status" value="1"/>
</dbReference>
<comment type="caution">
    <text evidence="3">The sequence shown here is derived from an EMBL/GenBank/DDBJ whole genome shotgun (WGS) entry which is preliminary data.</text>
</comment>
<dbReference type="InterPro" id="IPR052336">
    <property type="entry name" value="MlaD_Phospholipid_Transporter"/>
</dbReference>
<gene>
    <name evidence="3" type="ORF">BJ958_004128</name>
</gene>
<dbReference type="NCBIfam" id="TIGR00996">
    <property type="entry name" value="Mtu_fam_mce"/>
    <property type="match status" value="1"/>
</dbReference>
<dbReference type="AlphaFoldDB" id="A0A852S176"/>
<reference evidence="3 4" key="1">
    <citation type="submission" date="2020-07" db="EMBL/GenBank/DDBJ databases">
        <title>Sequencing the genomes of 1000 actinobacteria strains.</title>
        <authorList>
            <person name="Klenk H.-P."/>
        </authorList>
    </citation>
    <scope>NUCLEOTIDE SEQUENCE [LARGE SCALE GENOMIC DNA]</scope>
    <source>
        <strain evidence="3 4">DSM 19082</strain>
    </source>
</reference>
<feature type="domain" description="Mce/MlaD" evidence="1">
    <location>
        <begin position="31"/>
        <end position="105"/>
    </location>
</feature>
<dbReference type="RefSeq" id="WP_179728737.1">
    <property type="nucleotide sequence ID" value="NZ_BAABEF010000001.1"/>
</dbReference>
<dbReference type="InterPro" id="IPR003399">
    <property type="entry name" value="Mce/MlaD"/>
</dbReference>
<proteinExistence type="predicted"/>
<evidence type="ECO:0000259" key="2">
    <source>
        <dbReference type="Pfam" id="PF11887"/>
    </source>
</evidence>
<name>A0A852S176_9ACTN</name>
<dbReference type="EMBL" id="JACCBF010000001">
    <property type="protein sequence ID" value="NYD32582.1"/>
    <property type="molecule type" value="Genomic_DNA"/>
</dbReference>
<evidence type="ECO:0000313" key="4">
    <source>
        <dbReference type="Proteomes" id="UP000582231"/>
    </source>
</evidence>
<evidence type="ECO:0000259" key="1">
    <source>
        <dbReference type="Pfam" id="PF02470"/>
    </source>
</evidence>
<organism evidence="3 4">
    <name type="scientific">Nocardioides kongjuensis</name>
    <dbReference type="NCBI Taxonomy" id="349522"/>
    <lineage>
        <taxon>Bacteria</taxon>
        <taxon>Bacillati</taxon>
        <taxon>Actinomycetota</taxon>
        <taxon>Actinomycetes</taxon>
        <taxon>Propionibacteriales</taxon>
        <taxon>Nocardioidaceae</taxon>
        <taxon>Nocardioides</taxon>
    </lineage>
</organism>
<evidence type="ECO:0000313" key="3">
    <source>
        <dbReference type="EMBL" id="NYD32582.1"/>
    </source>
</evidence>
<protein>
    <submittedName>
        <fullName evidence="3">Phospholipid/cholesterol/gamma-HCH transport system substrate-binding protein</fullName>
    </submittedName>
</protein>
<accession>A0A852S176</accession>
<dbReference type="Pfam" id="PF11887">
    <property type="entry name" value="Mce4_CUP1"/>
    <property type="match status" value="1"/>
</dbReference>
<feature type="domain" description="Mammalian cell entry C-terminal" evidence="2">
    <location>
        <begin position="111"/>
        <end position="290"/>
    </location>
</feature>